<proteinExistence type="predicted"/>
<reference evidence="3 4" key="1">
    <citation type="submission" date="2024-05" db="EMBL/GenBank/DDBJ databases">
        <title>Haplotype-resolved chromosome-level genome assembly of Huyou (Citrus changshanensis).</title>
        <authorList>
            <person name="Miao C."/>
            <person name="Chen W."/>
            <person name="Wu Y."/>
            <person name="Wang L."/>
            <person name="Zhao S."/>
            <person name="Grierson D."/>
            <person name="Xu C."/>
            <person name="Chen K."/>
        </authorList>
    </citation>
    <scope>NUCLEOTIDE SEQUENCE [LARGE SCALE GENOMIC DNA]</scope>
    <source>
        <strain evidence="3">01-14</strain>
        <tissue evidence="3">Leaf</tissue>
    </source>
</reference>
<evidence type="ECO:0000313" key="3">
    <source>
        <dbReference type="EMBL" id="KAK9210461.1"/>
    </source>
</evidence>
<keyword evidence="4" id="KW-1185">Reference proteome</keyword>
<feature type="region of interest" description="Disordered" evidence="1">
    <location>
        <begin position="77"/>
        <end position="102"/>
    </location>
</feature>
<dbReference type="EMBL" id="JBCGBO010000004">
    <property type="protein sequence ID" value="KAK9210461.1"/>
    <property type="molecule type" value="Genomic_DNA"/>
</dbReference>
<evidence type="ECO:0000259" key="2">
    <source>
        <dbReference type="Pfam" id="PF00722"/>
    </source>
</evidence>
<dbReference type="InterPro" id="IPR000757">
    <property type="entry name" value="Beta-glucanase-like"/>
</dbReference>
<protein>
    <recommendedName>
        <fullName evidence="2">GH16 domain-containing protein</fullName>
    </recommendedName>
</protein>
<feature type="compositionally biased region" description="Low complexity" evidence="1">
    <location>
        <begin position="77"/>
        <end position="95"/>
    </location>
</feature>
<gene>
    <name evidence="3" type="ORF">WN944_002831</name>
</gene>
<dbReference type="AlphaFoldDB" id="A0AAP0QSI9"/>
<sequence>MAKVTESNNFTSGLTILPIFIPIPSSGILSALCNFSVDGTPIREFKNSESIGVPFPKNQPMRINFKADACVWSNGISSCASSSPSSPSSGGSWFSQELDSTS</sequence>
<accession>A0AAP0QSI9</accession>
<evidence type="ECO:0000256" key="1">
    <source>
        <dbReference type="SAM" id="MobiDB-lite"/>
    </source>
</evidence>
<dbReference type="Proteomes" id="UP001428341">
    <property type="component" value="Unassembled WGS sequence"/>
</dbReference>
<organism evidence="3 4">
    <name type="scientific">Citrus x changshan-huyou</name>
    <dbReference type="NCBI Taxonomy" id="2935761"/>
    <lineage>
        <taxon>Eukaryota</taxon>
        <taxon>Viridiplantae</taxon>
        <taxon>Streptophyta</taxon>
        <taxon>Embryophyta</taxon>
        <taxon>Tracheophyta</taxon>
        <taxon>Spermatophyta</taxon>
        <taxon>Magnoliopsida</taxon>
        <taxon>eudicotyledons</taxon>
        <taxon>Gunneridae</taxon>
        <taxon>Pentapetalae</taxon>
        <taxon>rosids</taxon>
        <taxon>malvids</taxon>
        <taxon>Sapindales</taxon>
        <taxon>Rutaceae</taxon>
        <taxon>Aurantioideae</taxon>
        <taxon>Citrus</taxon>
    </lineage>
</organism>
<dbReference type="SUPFAM" id="SSF49899">
    <property type="entry name" value="Concanavalin A-like lectins/glucanases"/>
    <property type="match status" value="1"/>
</dbReference>
<dbReference type="InterPro" id="IPR013320">
    <property type="entry name" value="ConA-like_dom_sf"/>
</dbReference>
<dbReference type="GO" id="GO:0004553">
    <property type="term" value="F:hydrolase activity, hydrolyzing O-glycosyl compounds"/>
    <property type="evidence" value="ECO:0007669"/>
    <property type="project" value="InterPro"/>
</dbReference>
<feature type="domain" description="GH16" evidence="2">
    <location>
        <begin position="33"/>
        <end position="65"/>
    </location>
</feature>
<dbReference type="GO" id="GO:0005975">
    <property type="term" value="P:carbohydrate metabolic process"/>
    <property type="evidence" value="ECO:0007669"/>
    <property type="project" value="InterPro"/>
</dbReference>
<dbReference type="Gene3D" id="2.60.120.200">
    <property type="match status" value="1"/>
</dbReference>
<comment type="caution">
    <text evidence="3">The sequence shown here is derived from an EMBL/GenBank/DDBJ whole genome shotgun (WGS) entry which is preliminary data.</text>
</comment>
<name>A0AAP0QSI9_9ROSI</name>
<dbReference type="Pfam" id="PF00722">
    <property type="entry name" value="Glyco_hydro_16"/>
    <property type="match status" value="1"/>
</dbReference>
<evidence type="ECO:0000313" key="4">
    <source>
        <dbReference type="Proteomes" id="UP001428341"/>
    </source>
</evidence>